<keyword evidence="7" id="KW-1185">Reference proteome</keyword>
<dbReference type="Pfam" id="PF07681">
    <property type="entry name" value="DoxX"/>
    <property type="match status" value="1"/>
</dbReference>
<keyword evidence="2 5" id="KW-0812">Transmembrane</keyword>
<dbReference type="EMBL" id="JABSNO010000036">
    <property type="protein sequence ID" value="NRS93991.1"/>
    <property type="molecule type" value="Genomic_DNA"/>
</dbReference>
<keyword evidence="4 5" id="KW-0472">Membrane</keyword>
<evidence type="ECO:0000256" key="3">
    <source>
        <dbReference type="ARBA" id="ARBA00022989"/>
    </source>
</evidence>
<keyword evidence="3 5" id="KW-1133">Transmembrane helix</keyword>
<evidence type="ECO:0000256" key="5">
    <source>
        <dbReference type="SAM" id="Phobius"/>
    </source>
</evidence>
<evidence type="ECO:0000313" key="6">
    <source>
        <dbReference type="EMBL" id="NRS93991.1"/>
    </source>
</evidence>
<protein>
    <submittedName>
        <fullName evidence="6">Putative oxidoreductase</fullName>
    </submittedName>
</protein>
<reference evidence="6" key="1">
    <citation type="submission" date="2020-05" db="EMBL/GenBank/DDBJ databases">
        <title>Genomic Encyclopedia of Type Strains, Phase IV (KMG-V): Genome sequencing to study the core and pangenomes of soil and plant-associated prokaryotes.</title>
        <authorList>
            <person name="Whitman W."/>
        </authorList>
    </citation>
    <scope>NUCLEOTIDE SEQUENCE</scope>
    <source>
        <strain evidence="6">16F</strain>
    </source>
</reference>
<evidence type="ECO:0000313" key="7">
    <source>
        <dbReference type="Proteomes" id="UP000610746"/>
    </source>
</evidence>
<comment type="subcellular location">
    <subcellularLocation>
        <location evidence="1">Membrane</location>
        <topology evidence="1">Multi-pass membrane protein</topology>
    </subcellularLocation>
</comment>
<name>A0A8J8K9T1_9FLAO</name>
<evidence type="ECO:0000256" key="4">
    <source>
        <dbReference type="ARBA" id="ARBA00023136"/>
    </source>
</evidence>
<dbReference type="RefSeq" id="WP_173780528.1">
    <property type="nucleotide sequence ID" value="NZ_JABSNO010000036.1"/>
</dbReference>
<dbReference type="AlphaFoldDB" id="A0A8J8K9T1"/>
<accession>A0A8J8K9T1</accession>
<dbReference type="InterPro" id="IPR032808">
    <property type="entry name" value="DoxX"/>
</dbReference>
<comment type="caution">
    <text evidence="6">The sequence shown here is derived from an EMBL/GenBank/DDBJ whole genome shotgun (WGS) entry which is preliminary data.</text>
</comment>
<organism evidence="6 7">
    <name type="scientific">Frigoriflavimonas asaccharolytica</name>
    <dbReference type="NCBI Taxonomy" id="2735899"/>
    <lineage>
        <taxon>Bacteria</taxon>
        <taxon>Pseudomonadati</taxon>
        <taxon>Bacteroidota</taxon>
        <taxon>Flavobacteriia</taxon>
        <taxon>Flavobacteriales</taxon>
        <taxon>Weeksellaceae</taxon>
        <taxon>Frigoriflavimonas</taxon>
    </lineage>
</organism>
<gene>
    <name evidence="6" type="ORF">HNQ03_003086</name>
</gene>
<feature type="transmembrane region" description="Helical" evidence="5">
    <location>
        <begin position="58"/>
        <end position="85"/>
    </location>
</feature>
<dbReference type="Proteomes" id="UP000610746">
    <property type="component" value="Unassembled WGS sequence"/>
</dbReference>
<feature type="transmembrane region" description="Helical" evidence="5">
    <location>
        <begin position="106"/>
        <end position="127"/>
    </location>
</feature>
<proteinExistence type="predicted"/>
<sequence>MMIVDLSCLVPAALLLLRIIVAIVFFSSGKSHAMNPVERGESVGLSPAATRILGIAEILAAGSIALGIFPQIGAAIVMLTMLGAMQKKIFVWNTKFYEDKGYGWHYDLIFFLAAFVILATNGGSYIVL</sequence>
<dbReference type="GO" id="GO:0016020">
    <property type="term" value="C:membrane"/>
    <property type="evidence" value="ECO:0007669"/>
    <property type="project" value="UniProtKB-SubCell"/>
</dbReference>
<evidence type="ECO:0000256" key="1">
    <source>
        <dbReference type="ARBA" id="ARBA00004141"/>
    </source>
</evidence>
<evidence type="ECO:0000256" key="2">
    <source>
        <dbReference type="ARBA" id="ARBA00022692"/>
    </source>
</evidence>